<feature type="transmembrane region" description="Helical" evidence="1">
    <location>
        <begin position="76"/>
        <end position="96"/>
    </location>
</feature>
<protein>
    <submittedName>
        <fullName evidence="2">Sulfate ABC transporter permease</fullName>
    </submittedName>
</protein>
<keyword evidence="1" id="KW-0812">Transmembrane</keyword>
<organism evidence="2 3">
    <name type="scientific">Belliella marina</name>
    <dbReference type="NCBI Taxonomy" id="1644146"/>
    <lineage>
        <taxon>Bacteria</taxon>
        <taxon>Pseudomonadati</taxon>
        <taxon>Bacteroidota</taxon>
        <taxon>Cytophagia</taxon>
        <taxon>Cytophagales</taxon>
        <taxon>Cyclobacteriaceae</taxon>
        <taxon>Belliella</taxon>
    </lineage>
</organism>
<feature type="transmembrane region" description="Helical" evidence="1">
    <location>
        <begin position="21"/>
        <end position="38"/>
    </location>
</feature>
<evidence type="ECO:0000313" key="3">
    <source>
        <dbReference type="Proteomes" id="UP001597361"/>
    </source>
</evidence>
<keyword evidence="1" id="KW-1133">Transmembrane helix</keyword>
<dbReference type="RefSeq" id="WP_376886121.1">
    <property type="nucleotide sequence ID" value="NZ_JBHUHR010000031.1"/>
</dbReference>
<reference evidence="3" key="1">
    <citation type="journal article" date="2019" name="Int. J. Syst. Evol. Microbiol.">
        <title>The Global Catalogue of Microorganisms (GCM) 10K type strain sequencing project: providing services to taxonomists for standard genome sequencing and annotation.</title>
        <authorList>
            <consortium name="The Broad Institute Genomics Platform"/>
            <consortium name="The Broad Institute Genome Sequencing Center for Infectious Disease"/>
            <person name="Wu L."/>
            <person name="Ma J."/>
        </authorList>
    </citation>
    <scope>NUCLEOTIDE SEQUENCE [LARGE SCALE GENOMIC DNA]</scope>
    <source>
        <strain evidence="3">CGMCC 1.15180</strain>
    </source>
</reference>
<feature type="transmembrane region" description="Helical" evidence="1">
    <location>
        <begin position="192"/>
        <end position="213"/>
    </location>
</feature>
<evidence type="ECO:0000313" key="2">
    <source>
        <dbReference type="EMBL" id="MFD2035268.1"/>
    </source>
</evidence>
<proteinExistence type="predicted"/>
<feature type="transmembrane region" description="Helical" evidence="1">
    <location>
        <begin position="103"/>
        <end position="126"/>
    </location>
</feature>
<dbReference type="EMBL" id="JBHUHR010000031">
    <property type="protein sequence ID" value="MFD2035268.1"/>
    <property type="molecule type" value="Genomic_DNA"/>
</dbReference>
<evidence type="ECO:0000256" key="1">
    <source>
        <dbReference type="SAM" id="Phobius"/>
    </source>
</evidence>
<dbReference type="Proteomes" id="UP001597361">
    <property type="component" value="Unassembled WGS sequence"/>
</dbReference>
<keyword evidence="3" id="KW-1185">Reference proteome</keyword>
<comment type="caution">
    <text evidence="2">The sequence shown here is derived from an EMBL/GenBank/DDBJ whole genome shotgun (WGS) entry which is preliminary data.</text>
</comment>
<name>A0ABW4VKL4_9BACT</name>
<accession>A0ABW4VKL4</accession>
<feature type="transmembrane region" description="Helical" evidence="1">
    <location>
        <begin position="158"/>
        <end position="180"/>
    </location>
</feature>
<sequence length="215" mass="25385">MVKPKSQLAQRIEEAINFDKRIFFVFVVAIFIIIRYLTNEIILEAIPGHEQLSQDGSLTFFHIFNALHYIWTPFALLWKFTLTTFVLWTGSFALGYKISFRQLWTFALVAETIFIFPELIKLFVFLAPSDNVTFQEIKDFYPFSLQHLLDTSEIDRKYLYPLQTINLFEILYWVALTLGVHTYSKRSLKESGMIVLVGYVLMLFLWLGFYILVYK</sequence>
<keyword evidence="1" id="KW-0472">Membrane</keyword>
<gene>
    <name evidence="2" type="ORF">ACFSKL_10725</name>
</gene>